<feature type="compositionally biased region" description="Basic and acidic residues" evidence="1">
    <location>
        <begin position="55"/>
        <end position="66"/>
    </location>
</feature>
<feature type="compositionally biased region" description="Basic and acidic residues" evidence="1">
    <location>
        <begin position="26"/>
        <end position="42"/>
    </location>
</feature>
<organism evidence="2 3">
    <name type="scientific">Kitasatospora cheerisanensis KCTC 2395</name>
    <dbReference type="NCBI Taxonomy" id="1348663"/>
    <lineage>
        <taxon>Bacteria</taxon>
        <taxon>Bacillati</taxon>
        <taxon>Actinomycetota</taxon>
        <taxon>Actinomycetes</taxon>
        <taxon>Kitasatosporales</taxon>
        <taxon>Streptomycetaceae</taxon>
        <taxon>Kitasatospora</taxon>
    </lineage>
</organism>
<reference evidence="2 3" key="1">
    <citation type="submission" date="2014-05" db="EMBL/GenBank/DDBJ databases">
        <title>Draft Genome Sequence of Kitasatospora cheerisanensis KCTC 2395.</title>
        <authorList>
            <person name="Nam D.H."/>
        </authorList>
    </citation>
    <scope>NUCLEOTIDE SEQUENCE [LARGE SCALE GENOMIC DNA]</scope>
    <source>
        <strain evidence="2 3">KCTC 2395</strain>
    </source>
</reference>
<evidence type="ECO:0000313" key="3">
    <source>
        <dbReference type="Proteomes" id="UP000027178"/>
    </source>
</evidence>
<proteinExistence type="predicted"/>
<evidence type="ECO:0000256" key="1">
    <source>
        <dbReference type="SAM" id="MobiDB-lite"/>
    </source>
</evidence>
<dbReference type="OrthoDB" id="7376058at2"/>
<sequence length="139" mass="14653">MRRRPDRIAAPWDGRTPHGPGQSWPVRRDSRPADVLTERDVQRWAPAASLPHSNGDARDVAVRDGRMVGARGGDGDRANRGRPGPECLYGRHANAPTTTASAPVDPGAVPATTGGPDAYAEQRTEPGAADAGTTEEDSP</sequence>
<dbReference type="PATRIC" id="fig|1348663.4.peg.676"/>
<dbReference type="RefSeq" id="WP_035858769.1">
    <property type="nucleotide sequence ID" value="NZ_KK853997.1"/>
</dbReference>
<evidence type="ECO:0000313" key="2">
    <source>
        <dbReference type="EMBL" id="KDN87537.1"/>
    </source>
</evidence>
<keyword evidence="3" id="KW-1185">Reference proteome</keyword>
<gene>
    <name evidence="2" type="ORF">KCH_07090</name>
</gene>
<comment type="caution">
    <text evidence="2">The sequence shown here is derived from an EMBL/GenBank/DDBJ whole genome shotgun (WGS) entry which is preliminary data.</text>
</comment>
<dbReference type="EMBL" id="JNBY01000031">
    <property type="protein sequence ID" value="KDN87537.1"/>
    <property type="molecule type" value="Genomic_DNA"/>
</dbReference>
<dbReference type="Proteomes" id="UP000027178">
    <property type="component" value="Unassembled WGS sequence"/>
</dbReference>
<dbReference type="HOGENOM" id="CLU_1842457_0_0_11"/>
<dbReference type="AlphaFoldDB" id="A0A066Z1Z6"/>
<dbReference type="eggNOG" id="COG0243">
    <property type="taxonomic scope" value="Bacteria"/>
</dbReference>
<name>A0A066Z1Z6_9ACTN</name>
<feature type="region of interest" description="Disordered" evidence="1">
    <location>
        <begin position="1"/>
        <end position="139"/>
    </location>
</feature>
<accession>A0A066Z1Z6</accession>
<protein>
    <submittedName>
        <fullName evidence="2">Uncharacterized protein</fullName>
    </submittedName>
</protein>